<dbReference type="EMBL" id="BJLR01000046">
    <property type="protein sequence ID" value="GEA90239.1"/>
    <property type="molecule type" value="Genomic_DNA"/>
</dbReference>
<evidence type="ECO:0000313" key="1">
    <source>
        <dbReference type="EMBL" id="GEA90239.1"/>
    </source>
</evidence>
<comment type="caution">
    <text evidence="1">The sequence shown here is derived from an EMBL/GenBank/DDBJ whole genome shotgun (WGS) entry which is preliminary data.</text>
</comment>
<gene>
    <name evidence="1" type="ORF">CCE01nite_41880</name>
</gene>
<protein>
    <submittedName>
        <fullName evidence="1">Uncharacterized protein</fullName>
    </submittedName>
</protein>
<accession>A0A4Y3L0S8</accession>
<organism evidence="1 2">
    <name type="scientific">Cellulomonas cellasea</name>
    <dbReference type="NCBI Taxonomy" id="43670"/>
    <lineage>
        <taxon>Bacteria</taxon>
        <taxon>Bacillati</taxon>
        <taxon>Actinomycetota</taxon>
        <taxon>Actinomycetes</taxon>
        <taxon>Micrococcales</taxon>
        <taxon>Cellulomonadaceae</taxon>
        <taxon>Cellulomonas</taxon>
    </lineage>
</organism>
<dbReference type="Proteomes" id="UP000317046">
    <property type="component" value="Unassembled WGS sequence"/>
</dbReference>
<proteinExistence type="predicted"/>
<evidence type="ECO:0000313" key="2">
    <source>
        <dbReference type="Proteomes" id="UP000317046"/>
    </source>
</evidence>
<sequence>MTTTQTSAVHALIDNAGTGWDAAWTLTHAASHVAAMFAETLPFIDAIPLLLVSADLRAAEEHLEQAHRDLPLRPTTADVGPADVCRDAAPAHPAVQQLVRAALEPVRHLRSSDPTGVAAVNLARADALICSARRQLLASQP</sequence>
<dbReference type="AlphaFoldDB" id="A0A4Y3L0S8"/>
<name>A0A4Y3L0S8_9CELL</name>
<dbReference type="RefSeq" id="WP_141372977.1">
    <property type="nucleotide sequence ID" value="NZ_BJLR01000046.1"/>
</dbReference>
<reference evidence="1" key="1">
    <citation type="submission" date="2019-06" db="EMBL/GenBank/DDBJ databases">
        <title>Whole genome shotgun sequence of Cellulomonas cellasea NBRC 3753.</title>
        <authorList>
            <person name="Hosoyama A."/>
            <person name="Uohara A."/>
            <person name="Ohji S."/>
            <person name="Ichikawa N."/>
        </authorList>
    </citation>
    <scope>NUCLEOTIDE SEQUENCE [LARGE SCALE GENOMIC DNA]</scope>
    <source>
        <strain evidence="1">NBRC 3753</strain>
    </source>
</reference>
<keyword evidence="2" id="KW-1185">Reference proteome</keyword>